<comment type="similarity">
    <text evidence="1">Belongs to the rtf2 family.</text>
</comment>
<dbReference type="InterPro" id="IPR027799">
    <property type="entry name" value="Rtf2_RING-finger"/>
</dbReference>
<evidence type="ECO:0000256" key="1">
    <source>
        <dbReference type="ARBA" id="ARBA00009885"/>
    </source>
</evidence>
<proteinExistence type="inferred from homology"/>
<gene>
    <name evidence="3" type="ORF">DB88DRAFT_463577</name>
</gene>
<comment type="caution">
    <text evidence="3">The sequence shown here is derived from an EMBL/GenBank/DDBJ whole genome shotgun (WGS) entry which is preliminary data.</text>
</comment>
<name>A0AAD9CXT7_PAPLA</name>
<evidence type="ECO:0000313" key="4">
    <source>
        <dbReference type="Proteomes" id="UP001182556"/>
    </source>
</evidence>
<protein>
    <submittedName>
        <fullName evidence="3">Rtf2 RING-finger-domain-containing protein</fullName>
    </submittedName>
</protein>
<evidence type="ECO:0000256" key="2">
    <source>
        <dbReference type="SAM" id="MobiDB-lite"/>
    </source>
</evidence>
<dbReference type="PANTHER" id="PTHR12775:SF0">
    <property type="entry name" value="REPLICATION TERMINATION FACTOR 2"/>
    <property type="match status" value="1"/>
</dbReference>
<dbReference type="InterPro" id="IPR006735">
    <property type="entry name" value="Rtf2"/>
</dbReference>
<dbReference type="AlphaFoldDB" id="A0AAD9CXT7"/>
<feature type="compositionally biased region" description="Low complexity" evidence="2">
    <location>
        <begin position="253"/>
        <end position="271"/>
    </location>
</feature>
<keyword evidence="4" id="KW-1185">Reference proteome</keyword>
<feature type="region of interest" description="Disordered" evidence="2">
    <location>
        <begin position="227"/>
        <end position="281"/>
    </location>
</feature>
<sequence>MGADGGSIPDRRDLVKTKGKAETTDKALLRELYFFCALSKRLLSKPVVLDPIGKLYNKDAVIEYFLDKSKYGDGDQICGHLKGVKDLLNLNLTENPLYTAPASATTAQTPPHAPFICPLSMKEMTGSVPFIALRPCGCVFSDASIRAVIPSLTKGTAGKAVKHEEKSDEGTPVVDDDSKAKSKMVTCPNCGKEFDPTLPTSILPINPSKEVQDVLLENLLLARAATKSGKKRKAAAVDGATAKSETSAEAKAARISSSSPHPRSDSASPAPGSNGRASPAAPIANSLHRSVQQKLAEQEQKRLAAQAGMSEAVKSIFKPKEKGQDYHAGNADFFGRTFTRVSTYSVVLLDRG</sequence>
<accession>A0AAD9CXT7</accession>
<dbReference type="PANTHER" id="PTHR12775">
    <property type="entry name" value="PROTEIN C20ORF43 HOMOLOG"/>
    <property type="match status" value="1"/>
</dbReference>
<dbReference type="CDD" id="cd16653">
    <property type="entry name" value="RING-like_Rtf2"/>
    <property type="match status" value="1"/>
</dbReference>
<evidence type="ECO:0000313" key="3">
    <source>
        <dbReference type="EMBL" id="KAK1924076.1"/>
    </source>
</evidence>
<dbReference type="GO" id="GO:0006274">
    <property type="term" value="P:DNA replication termination"/>
    <property type="evidence" value="ECO:0007669"/>
    <property type="project" value="TreeGrafter"/>
</dbReference>
<dbReference type="Proteomes" id="UP001182556">
    <property type="component" value="Unassembled WGS sequence"/>
</dbReference>
<organism evidence="3 4">
    <name type="scientific">Papiliotrema laurentii</name>
    <name type="common">Cryptococcus laurentii</name>
    <dbReference type="NCBI Taxonomy" id="5418"/>
    <lineage>
        <taxon>Eukaryota</taxon>
        <taxon>Fungi</taxon>
        <taxon>Dikarya</taxon>
        <taxon>Basidiomycota</taxon>
        <taxon>Agaricomycotina</taxon>
        <taxon>Tremellomycetes</taxon>
        <taxon>Tremellales</taxon>
        <taxon>Rhynchogastremaceae</taxon>
        <taxon>Papiliotrema</taxon>
    </lineage>
</organism>
<feature type="region of interest" description="Disordered" evidence="2">
    <location>
        <begin position="156"/>
        <end position="180"/>
    </location>
</feature>
<dbReference type="Pfam" id="PF04641">
    <property type="entry name" value="Rtf2"/>
    <property type="match status" value="1"/>
</dbReference>
<dbReference type="GO" id="GO:0005634">
    <property type="term" value="C:nucleus"/>
    <property type="evidence" value="ECO:0007669"/>
    <property type="project" value="TreeGrafter"/>
</dbReference>
<reference evidence="3" key="1">
    <citation type="submission" date="2023-02" db="EMBL/GenBank/DDBJ databases">
        <title>Identification and recombinant expression of a fungal hydrolase from Papiliotrema laurentii that hydrolyzes apple cutin and clears colloidal polyester polyurethane.</title>
        <authorList>
            <consortium name="DOE Joint Genome Institute"/>
            <person name="Roman V.A."/>
            <person name="Bojanowski C."/>
            <person name="Crable B.R."/>
            <person name="Wagner D.N."/>
            <person name="Hung C.S."/>
            <person name="Nadeau L.J."/>
            <person name="Schratz L."/>
            <person name="Haridas S."/>
            <person name="Pangilinan J."/>
            <person name="Lipzen A."/>
            <person name="Na H."/>
            <person name="Yan M."/>
            <person name="Ng V."/>
            <person name="Grigoriev I.V."/>
            <person name="Spatafora J.W."/>
            <person name="Barlow D."/>
            <person name="Biffinger J."/>
            <person name="Kelley-Loughnane N."/>
            <person name="Varaljay V.A."/>
            <person name="Crookes-Goodson W.J."/>
        </authorList>
    </citation>
    <scope>NUCLEOTIDE SEQUENCE</scope>
    <source>
        <strain evidence="3">5307AH</strain>
    </source>
</reference>
<dbReference type="EMBL" id="JAODAN010000005">
    <property type="protein sequence ID" value="KAK1924076.1"/>
    <property type="molecule type" value="Genomic_DNA"/>
</dbReference>